<evidence type="ECO:0000313" key="5">
    <source>
        <dbReference type="Proteomes" id="UP001300871"/>
    </source>
</evidence>
<feature type="transmembrane region" description="Helical" evidence="2">
    <location>
        <begin position="41"/>
        <end position="63"/>
    </location>
</feature>
<feature type="region of interest" description="Disordered" evidence="1">
    <location>
        <begin position="182"/>
        <end position="211"/>
    </location>
</feature>
<dbReference type="GeneID" id="57968804"/>
<accession>A0AAW6AXI2</accession>
<reference evidence="3" key="1">
    <citation type="journal article" date="2022" name="Cell Host Microbe">
        <title>Colonization of the live biotherapeutic product VE303 and modulation of the microbiota and metabolites in healthy volunteers.</title>
        <authorList>
            <person name="Dsouza M."/>
            <person name="Menon R."/>
            <person name="Crossette E."/>
            <person name="Bhattarai S.K."/>
            <person name="Schneider J."/>
            <person name="Kim Y.G."/>
            <person name="Reddy S."/>
            <person name="Caballero S."/>
            <person name="Felix C."/>
            <person name="Cornacchione L."/>
            <person name="Hendrickson J."/>
            <person name="Watson A.R."/>
            <person name="Minot S.S."/>
            <person name="Greenfield N."/>
            <person name="Schopf L."/>
            <person name="Szabady R."/>
            <person name="Patarroyo J."/>
            <person name="Smith W."/>
            <person name="Harrison P."/>
            <person name="Kuijper E.J."/>
            <person name="Kelly C.P."/>
            <person name="Olle B."/>
            <person name="Bobilev D."/>
            <person name="Silber J.L."/>
            <person name="Bucci V."/>
            <person name="Roberts B."/>
            <person name="Faith J."/>
            <person name="Norman J.M."/>
        </authorList>
    </citation>
    <scope>NUCLEOTIDE SEQUENCE</scope>
    <source>
        <strain evidence="3">VE303-04</strain>
    </source>
</reference>
<feature type="transmembrane region" description="Helical" evidence="2">
    <location>
        <begin position="12"/>
        <end position="29"/>
    </location>
</feature>
<keyword evidence="2" id="KW-0812">Transmembrane</keyword>
<feature type="transmembrane region" description="Helical" evidence="2">
    <location>
        <begin position="69"/>
        <end position="89"/>
    </location>
</feature>
<dbReference type="EMBL" id="JAQLGM010000040">
    <property type="protein sequence ID" value="MDB2001482.1"/>
    <property type="molecule type" value="Genomic_DNA"/>
</dbReference>
<dbReference type="RefSeq" id="WP_003504843.1">
    <property type="nucleotide sequence ID" value="NZ_CABHNX010000257.1"/>
</dbReference>
<name>A0AAW6AXI2_CLOSY</name>
<dbReference type="Proteomes" id="UP001203136">
    <property type="component" value="Unassembled WGS sequence"/>
</dbReference>
<protein>
    <submittedName>
        <fullName evidence="4">Spore cortex biosynthesis protein YabQ</fullName>
    </submittedName>
</protein>
<dbReference type="NCBIfam" id="TIGR02893">
    <property type="entry name" value="spore_yabQ"/>
    <property type="match status" value="1"/>
</dbReference>
<evidence type="ECO:0000313" key="3">
    <source>
        <dbReference type="EMBL" id="MCK0088198.1"/>
    </source>
</evidence>
<dbReference type="InterPro" id="IPR019074">
    <property type="entry name" value="YabQ"/>
</dbReference>
<feature type="region of interest" description="Disordered" evidence="1">
    <location>
        <begin position="138"/>
        <end position="165"/>
    </location>
</feature>
<sequence>MSMTIRYELQLLAASLTVGICLMMVYDGLRLFRTLIPHGNFWTGIEDAVYWAGSSITTFLLLFGQNDGILRWYAIFGVLMGMLVYNLTVSRILLRLLKKVEKYLTIRKIKRQKIRQKQLEEEEKQRLLREQKQKEKKEQKLRLREEKQRHREEKQKEKREEKQRLWQEKEAKRQILLKEKEEQELRRSRKAEEERDAGKRKNEKKKERKSE</sequence>
<keyword evidence="2" id="KW-1133">Transmembrane helix</keyword>
<comment type="caution">
    <text evidence="4">The sequence shown here is derived from an EMBL/GenBank/DDBJ whole genome shotgun (WGS) entry which is preliminary data.</text>
</comment>
<proteinExistence type="predicted"/>
<keyword evidence="2" id="KW-0472">Membrane</keyword>
<evidence type="ECO:0000313" key="4">
    <source>
        <dbReference type="EMBL" id="MDB2001482.1"/>
    </source>
</evidence>
<dbReference type="EMBL" id="JAINVB010000001">
    <property type="protein sequence ID" value="MCK0088198.1"/>
    <property type="molecule type" value="Genomic_DNA"/>
</dbReference>
<dbReference type="AlphaFoldDB" id="A0AAW6AXI2"/>
<dbReference type="Proteomes" id="UP001300871">
    <property type="component" value="Unassembled WGS sequence"/>
</dbReference>
<organism evidence="4 5">
    <name type="scientific">Clostridium symbiosum</name>
    <name type="common">Bacteroides symbiosus</name>
    <dbReference type="NCBI Taxonomy" id="1512"/>
    <lineage>
        <taxon>Bacteria</taxon>
        <taxon>Bacillati</taxon>
        <taxon>Bacillota</taxon>
        <taxon>Clostridia</taxon>
        <taxon>Lachnospirales</taxon>
        <taxon>Lachnospiraceae</taxon>
        <taxon>Otoolea</taxon>
    </lineage>
</organism>
<evidence type="ECO:0000256" key="2">
    <source>
        <dbReference type="SAM" id="Phobius"/>
    </source>
</evidence>
<dbReference type="Pfam" id="PF09578">
    <property type="entry name" value="Spore_YabQ"/>
    <property type="match status" value="1"/>
</dbReference>
<gene>
    <name evidence="3" type="ORF">K5I21_20485</name>
    <name evidence="4" type="ORF">PM006_14845</name>
</gene>
<reference evidence="4" key="2">
    <citation type="submission" date="2023-01" db="EMBL/GenBank/DDBJ databases">
        <title>Human gut microbiome strain richness.</title>
        <authorList>
            <person name="Chen-Liaw A."/>
        </authorList>
    </citation>
    <scope>NUCLEOTIDE SEQUENCE</scope>
    <source>
        <strain evidence="4">B1_m1001713B170214d0_201011</strain>
    </source>
</reference>
<evidence type="ECO:0000256" key="1">
    <source>
        <dbReference type="SAM" id="MobiDB-lite"/>
    </source>
</evidence>